<name>A0A951P6Z1_9CYAN</name>
<organism evidence="1 2">
    <name type="scientific">Pegethrix bostrychoides GSE-TBD4-15B</name>
    <dbReference type="NCBI Taxonomy" id="2839662"/>
    <lineage>
        <taxon>Bacteria</taxon>
        <taxon>Bacillati</taxon>
        <taxon>Cyanobacteriota</taxon>
        <taxon>Cyanophyceae</taxon>
        <taxon>Oculatellales</taxon>
        <taxon>Oculatellaceae</taxon>
        <taxon>Pegethrix</taxon>
    </lineage>
</organism>
<protein>
    <submittedName>
        <fullName evidence="1">Uncharacterized protein</fullName>
    </submittedName>
</protein>
<comment type="caution">
    <text evidence="1">The sequence shown here is derived from an EMBL/GenBank/DDBJ whole genome shotgun (WGS) entry which is preliminary data.</text>
</comment>
<reference evidence="1" key="1">
    <citation type="submission" date="2021-05" db="EMBL/GenBank/DDBJ databases">
        <authorList>
            <person name="Pietrasiak N."/>
            <person name="Ward R."/>
            <person name="Stajich J.E."/>
            <person name="Kurbessoian T."/>
        </authorList>
    </citation>
    <scope>NUCLEOTIDE SEQUENCE</scope>
    <source>
        <strain evidence="1">GSE-TBD4-15B</strain>
    </source>
</reference>
<dbReference type="AlphaFoldDB" id="A0A951P6Z1"/>
<gene>
    <name evidence="1" type="ORF">KME07_01480</name>
</gene>
<evidence type="ECO:0000313" key="2">
    <source>
        <dbReference type="Proteomes" id="UP000707356"/>
    </source>
</evidence>
<dbReference type="EMBL" id="JAHHHV010000005">
    <property type="protein sequence ID" value="MBW4464096.1"/>
    <property type="molecule type" value="Genomic_DNA"/>
</dbReference>
<accession>A0A951P6Z1</accession>
<dbReference type="Proteomes" id="UP000707356">
    <property type="component" value="Unassembled WGS sequence"/>
</dbReference>
<evidence type="ECO:0000313" key="1">
    <source>
        <dbReference type="EMBL" id="MBW4464096.1"/>
    </source>
</evidence>
<proteinExistence type="predicted"/>
<sequence>MAEQVGHQTPYRFQHLLGRARWQADAIVPLSIAELQRWVWRLLFSVAWSLEDVLHWSLWRRAHQATARFFHYKKWAGLSSDYLQL</sequence>
<reference evidence="1" key="2">
    <citation type="journal article" date="2022" name="Microbiol. Resour. Announc.">
        <title>Metagenome Sequencing to Explore Phylogenomics of Terrestrial Cyanobacteria.</title>
        <authorList>
            <person name="Ward R.D."/>
            <person name="Stajich J.E."/>
            <person name="Johansen J.R."/>
            <person name="Huntemann M."/>
            <person name="Clum A."/>
            <person name="Foster B."/>
            <person name="Foster B."/>
            <person name="Roux S."/>
            <person name="Palaniappan K."/>
            <person name="Varghese N."/>
            <person name="Mukherjee S."/>
            <person name="Reddy T.B.K."/>
            <person name="Daum C."/>
            <person name="Copeland A."/>
            <person name="Chen I.A."/>
            <person name="Ivanova N.N."/>
            <person name="Kyrpides N.C."/>
            <person name="Shapiro N."/>
            <person name="Eloe-Fadrosh E.A."/>
            <person name="Pietrasiak N."/>
        </authorList>
    </citation>
    <scope>NUCLEOTIDE SEQUENCE</scope>
    <source>
        <strain evidence="1">GSE-TBD4-15B</strain>
    </source>
</reference>